<name>A0A0F9QWK7_9ZZZZ</name>
<reference evidence="1" key="1">
    <citation type="journal article" date="2015" name="Nature">
        <title>Complex archaea that bridge the gap between prokaryotes and eukaryotes.</title>
        <authorList>
            <person name="Spang A."/>
            <person name="Saw J.H."/>
            <person name="Jorgensen S.L."/>
            <person name="Zaremba-Niedzwiedzka K."/>
            <person name="Martijn J."/>
            <person name="Lind A.E."/>
            <person name="van Eijk R."/>
            <person name="Schleper C."/>
            <person name="Guy L."/>
            <person name="Ettema T.J."/>
        </authorList>
    </citation>
    <scope>NUCLEOTIDE SEQUENCE</scope>
</reference>
<proteinExistence type="predicted"/>
<sequence length="135" mass="14778">MLGKRSQTLAALIEAEGKKWGLEIPSIKTFDRSAGVAGYYAAKRLKDAISEKAIDYGILIVPQGTGGAKYEIILKDNPGIHRFELNNEIGERLIANALKYPTKEGWEIAAIIFEDIGNYQPPPTEEVPSDEESSG</sequence>
<organism evidence="1">
    <name type="scientific">marine sediment metagenome</name>
    <dbReference type="NCBI Taxonomy" id="412755"/>
    <lineage>
        <taxon>unclassified sequences</taxon>
        <taxon>metagenomes</taxon>
        <taxon>ecological metagenomes</taxon>
    </lineage>
</organism>
<dbReference type="AlphaFoldDB" id="A0A0F9QWK7"/>
<comment type="caution">
    <text evidence="1">The sequence shown here is derived from an EMBL/GenBank/DDBJ whole genome shotgun (WGS) entry which is preliminary data.</text>
</comment>
<gene>
    <name evidence="1" type="ORF">LCGC14_0965190</name>
</gene>
<dbReference type="EMBL" id="LAZR01003512">
    <property type="protein sequence ID" value="KKN17511.1"/>
    <property type="molecule type" value="Genomic_DNA"/>
</dbReference>
<feature type="non-terminal residue" evidence="1">
    <location>
        <position position="1"/>
    </location>
</feature>
<evidence type="ECO:0000313" key="1">
    <source>
        <dbReference type="EMBL" id="KKN17511.1"/>
    </source>
</evidence>
<accession>A0A0F9QWK7</accession>
<protein>
    <submittedName>
        <fullName evidence="1">Uncharacterized protein</fullName>
    </submittedName>
</protein>